<dbReference type="Proteomes" id="UP000000305">
    <property type="component" value="Unassembled WGS sequence"/>
</dbReference>
<gene>
    <name evidence="1" type="ORF">DAPPUDRAFT_311290</name>
</gene>
<dbReference type="HOGENOM" id="CLU_3089348_0_0_1"/>
<dbReference type="AlphaFoldDB" id="E9FWG2"/>
<accession>E9FWG2</accession>
<dbReference type="EMBL" id="GL732526">
    <property type="protein sequence ID" value="EFX87888.1"/>
    <property type="molecule type" value="Genomic_DNA"/>
</dbReference>
<organism evidence="1 2">
    <name type="scientific">Daphnia pulex</name>
    <name type="common">Water flea</name>
    <dbReference type="NCBI Taxonomy" id="6669"/>
    <lineage>
        <taxon>Eukaryota</taxon>
        <taxon>Metazoa</taxon>
        <taxon>Ecdysozoa</taxon>
        <taxon>Arthropoda</taxon>
        <taxon>Crustacea</taxon>
        <taxon>Branchiopoda</taxon>
        <taxon>Diplostraca</taxon>
        <taxon>Cladocera</taxon>
        <taxon>Anomopoda</taxon>
        <taxon>Daphniidae</taxon>
        <taxon>Daphnia</taxon>
    </lineage>
</organism>
<keyword evidence="2" id="KW-1185">Reference proteome</keyword>
<evidence type="ECO:0000313" key="2">
    <source>
        <dbReference type="Proteomes" id="UP000000305"/>
    </source>
</evidence>
<reference evidence="1 2" key="1">
    <citation type="journal article" date="2011" name="Science">
        <title>The ecoresponsive genome of Daphnia pulex.</title>
        <authorList>
            <person name="Colbourne J.K."/>
            <person name="Pfrender M.E."/>
            <person name="Gilbert D."/>
            <person name="Thomas W.K."/>
            <person name="Tucker A."/>
            <person name="Oakley T.H."/>
            <person name="Tokishita S."/>
            <person name="Aerts A."/>
            <person name="Arnold G.J."/>
            <person name="Basu M.K."/>
            <person name="Bauer D.J."/>
            <person name="Caceres C.E."/>
            <person name="Carmel L."/>
            <person name="Casola C."/>
            <person name="Choi J.H."/>
            <person name="Detter J.C."/>
            <person name="Dong Q."/>
            <person name="Dusheyko S."/>
            <person name="Eads B.D."/>
            <person name="Frohlich T."/>
            <person name="Geiler-Samerotte K.A."/>
            <person name="Gerlach D."/>
            <person name="Hatcher P."/>
            <person name="Jogdeo S."/>
            <person name="Krijgsveld J."/>
            <person name="Kriventseva E.V."/>
            <person name="Kultz D."/>
            <person name="Laforsch C."/>
            <person name="Lindquist E."/>
            <person name="Lopez J."/>
            <person name="Manak J.R."/>
            <person name="Muller J."/>
            <person name="Pangilinan J."/>
            <person name="Patwardhan R.P."/>
            <person name="Pitluck S."/>
            <person name="Pritham E.J."/>
            <person name="Rechtsteiner A."/>
            <person name="Rho M."/>
            <person name="Rogozin I.B."/>
            <person name="Sakarya O."/>
            <person name="Salamov A."/>
            <person name="Schaack S."/>
            <person name="Shapiro H."/>
            <person name="Shiga Y."/>
            <person name="Skalitzky C."/>
            <person name="Smith Z."/>
            <person name="Souvorov A."/>
            <person name="Sung W."/>
            <person name="Tang Z."/>
            <person name="Tsuchiya D."/>
            <person name="Tu H."/>
            <person name="Vos H."/>
            <person name="Wang M."/>
            <person name="Wolf Y.I."/>
            <person name="Yamagata H."/>
            <person name="Yamada T."/>
            <person name="Ye Y."/>
            <person name="Shaw J.R."/>
            <person name="Andrews J."/>
            <person name="Crease T.J."/>
            <person name="Tang H."/>
            <person name="Lucas S.M."/>
            <person name="Robertson H.M."/>
            <person name="Bork P."/>
            <person name="Koonin E.V."/>
            <person name="Zdobnov E.M."/>
            <person name="Grigoriev I.V."/>
            <person name="Lynch M."/>
            <person name="Boore J.L."/>
        </authorList>
    </citation>
    <scope>NUCLEOTIDE SEQUENCE [LARGE SCALE GENOMIC DNA]</scope>
</reference>
<dbReference type="KEGG" id="dpx:DAPPUDRAFT_311290"/>
<sequence>MWSNAVGCCEFNFYGFFIMNISVCFLEKSTQFLYGIVWSWHGDSCANADLCP</sequence>
<dbReference type="PhylomeDB" id="E9FWG2"/>
<evidence type="ECO:0000313" key="1">
    <source>
        <dbReference type="EMBL" id="EFX87888.1"/>
    </source>
</evidence>
<dbReference type="InParanoid" id="E9FWG2"/>
<proteinExistence type="predicted"/>
<name>E9FWG2_DAPPU</name>
<protein>
    <submittedName>
        <fullName evidence="1">Uncharacterized protein</fullName>
    </submittedName>
</protein>